<proteinExistence type="predicted"/>
<keyword evidence="1" id="KW-0732">Signal</keyword>
<gene>
    <name evidence="2" type="ORF">DSLASN_29250</name>
</gene>
<evidence type="ECO:0000313" key="3">
    <source>
        <dbReference type="Proteomes" id="UP001320148"/>
    </source>
</evidence>
<dbReference type="EMBL" id="AP024488">
    <property type="protein sequence ID" value="BCS97293.1"/>
    <property type="molecule type" value="Genomic_DNA"/>
</dbReference>
<dbReference type="Proteomes" id="UP001320148">
    <property type="component" value="Chromosome"/>
</dbReference>
<feature type="signal peptide" evidence="1">
    <location>
        <begin position="1"/>
        <end position="23"/>
    </location>
</feature>
<evidence type="ECO:0000256" key="1">
    <source>
        <dbReference type="SAM" id="SignalP"/>
    </source>
</evidence>
<sequence>MKKTILILLAVAITGFSATQVLAGRAHNGPMDGSGMGYMQQQNLTDEQVQARQAFMKETAGLRKDLASKMGEYRALMAGDNPNPKEAGKLSGEIAGLKDQLREKAVAAGVPFKGMGMGMGMGHRMNDGHRSGKGNCNW</sequence>
<organism evidence="2 3">
    <name type="scientific">Desulfoluna limicola</name>
    <dbReference type="NCBI Taxonomy" id="2810562"/>
    <lineage>
        <taxon>Bacteria</taxon>
        <taxon>Pseudomonadati</taxon>
        <taxon>Thermodesulfobacteriota</taxon>
        <taxon>Desulfobacteria</taxon>
        <taxon>Desulfobacterales</taxon>
        <taxon>Desulfolunaceae</taxon>
        <taxon>Desulfoluna</taxon>
    </lineage>
</organism>
<accession>A0ABM7PI79</accession>
<keyword evidence="3" id="KW-1185">Reference proteome</keyword>
<dbReference type="Gene3D" id="1.20.120.1490">
    <property type="match status" value="1"/>
</dbReference>
<name>A0ABM7PI79_9BACT</name>
<dbReference type="InterPro" id="IPR025961">
    <property type="entry name" value="Metal_resist"/>
</dbReference>
<evidence type="ECO:0008006" key="4">
    <source>
        <dbReference type="Google" id="ProtNLM"/>
    </source>
</evidence>
<feature type="chain" id="PRO_5045279535" description="Zinc resistance-associated protein" evidence="1">
    <location>
        <begin position="24"/>
        <end position="138"/>
    </location>
</feature>
<dbReference type="RefSeq" id="WP_236888725.1">
    <property type="nucleotide sequence ID" value="NZ_AP024488.1"/>
</dbReference>
<dbReference type="Pfam" id="PF13801">
    <property type="entry name" value="Metal_resist"/>
    <property type="match status" value="1"/>
</dbReference>
<protein>
    <recommendedName>
        <fullName evidence="4">Zinc resistance-associated protein</fullName>
    </recommendedName>
</protein>
<reference evidence="2 3" key="1">
    <citation type="submission" date="2021-02" db="EMBL/GenBank/DDBJ databases">
        <title>Complete genome of Desulfoluna sp. strain ASN36.</title>
        <authorList>
            <person name="Takahashi A."/>
            <person name="Kojima H."/>
            <person name="Fukui M."/>
        </authorList>
    </citation>
    <scope>NUCLEOTIDE SEQUENCE [LARGE SCALE GENOMIC DNA]</scope>
    <source>
        <strain evidence="2 3">ASN36</strain>
    </source>
</reference>
<evidence type="ECO:0000313" key="2">
    <source>
        <dbReference type="EMBL" id="BCS97293.1"/>
    </source>
</evidence>